<protein>
    <submittedName>
        <fullName evidence="2">Uncharacterized protein</fullName>
    </submittedName>
</protein>
<accession>A0A0A8XPC0</accession>
<evidence type="ECO:0000313" key="2">
    <source>
        <dbReference type="EMBL" id="JAD14448.1"/>
    </source>
</evidence>
<reference evidence="2" key="2">
    <citation type="journal article" date="2015" name="Data Brief">
        <title>Shoot transcriptome of the giant reed, Arundo donax.</title>
        <authorList>
            <person name="Barrero R.A."/>
            <person name="Guerrero F.D."/>
            <person name="Moolhuijzen P."/>
            <person name="Goolsby J.A."/>
            <person name="Tidwell J."/>
            <person name="Bellgard S.E."/>
            <person name="Bellgard M.I."/>
        </authorList>
    </citation>
    <scope>NUCLEOTIDE SEQUENCE</scope>
    <source>
        <tissue evidence="2">Shoot tissue taken approximately 20 cm above the soil surface</tissue>
    </source>
</reference>
<feature type="region of interest" description="Disordered" evidence="1">
    <location>
        <begin position="1"/>
        <end position="30"/>
    </location>
</feature>
<proteinExistence type="predicted"/>
<dbReference type="AlphaFoldDB" id="A0A0A8XPC0"/>
<dbReference type="EMBL" id="GBRH01283447">
    <property type="protein sequence ID" value="JAD14448.1"/>
    <property type="molecule type" value="Transcribed_RNA"/>
</dbReference>
<reference evidence="2" key="1">
    <citation type="submission" date="2014-09" db="EMBL/GenBank/DDBJ databases">
        <authorList>
            <person name="Magalhaes I.L.F."/>
            <person name="Oliveira U."/>
            <person name="Santos F.R."/>
            <person name="Vidigal T.H.D.A."/>
            <person name="Brescovit A.D."/>
            <person name="Santos A.J."/>
        </authorList>
    </citation>
    <scope>NUCLEOTIDE SEQUENCE</scope>
    <source>
        <tissue evidence="2">Shoot tissue taken approximately 20 cm above the soil surface</tissue>
    </source>
</reference>
<sequence length="30" mass="3407">MSHNRTRCWGRPNRSPLIGPKAARSMPNKS</sequence>
<organism evidence="2">
    <name type="scientific">Arundo donax</name>
    <name type="common">Giant reed</name>
    <name type="synonym">Donax arundinaceus</name>
    <dbReference type="NCBI Taxonomy" id="35708"/>
    <lineage>
        <taxon>Eukaryota</taxon>
        <taxon>Viridiplantae</taxon>
        <taxon>Streptophyta</taxon>
        <taxon>Embryophyta</taxon>
        <taxon>Tracheophyta</taxon>
        <taxon>Spermatophyta</taxon>
        <taxon>Magnoliopsida</taxon>
        <taxon>Liliopsida</taxon>
        <taxon>Poales</taxon>
        <taxon>Poaceae</taxon>
        <taxon>PACMAD clade</taxon>
        <taxon>Arundinoideae</taxon>
        <taxon>Arundineae</taxon>
        <taxon>Arundo</taxon>
    </lineage>
</organism>
<name>A0A0A8XPC0_ARUDO</name>
<evidence type="ECO:0000256" key="1">
    <source>
        <dbReference type="SAM" id="MobiDB-lite"/>
    </source>
</evidence>